<dbReference type="InterPro" id="IPR000165">
    <property type="entry name" value="Glucoamylase"/>
</dbReference>
<comment type="similarity">
    <text evidence="2">Belongs to the glycosyl hydrolase 15 family.</text>
</comment>
<evidence type="ECO:0000256" key="3">
    <source>
        <dbReference type="ARBA" id="ARBA00012593"/>
    </source>
</evidence>
<dbReference type="OrthoDB" id="6123450at2759"/>
<dbReference type="GO" id="GO:0004339">
    <property type="term" value="F:glucan 1,4-alpha-glucosidase activity"/>
    <property type="evidence" value="ECO:0007669"/>
    <property type="project" value="UniProtKB-EC"/>
</dbReference>
<dbReference type="InterPro" id="IPR008928">
    <property type="entry name" value="6-hairpin_glycosidase_sf"/>
</dbReference>
<dbReference type="PRINTS" id="PR00736">
    <property type="entry name" value="GLHYDRLASE15"/>
</dbReference>
<evidence type="ECO:0000256" key="9">
    <source>
        <dbReference type="ARBA" id="ARBA00033473"/>
    </source>
</evidence>
<keyword evidence="7" id="KW-0624">Polysaccharide degradation</keyword>
<keyword evidence="13" id="KW-1185">Reference proteome</keyword>
<dbReference type="PANTHER" id="PTHR31616:SF9">
    <property type="entry name" value="GLUCOAMYLASE, INTRACELLULAR SPORULATION-SPECIFIC"/>
    <property type="match status" value="1"/>
</dbReference>
<dbReference type="SUPFAM" id="SSF48208">
    <property type="entry name" value="Six-hairpin glycosidases"/>
    <property type="match status" value="1"/>
</dbReference>
<evidence type="ECO:0000313" key="12">
    <source>
        <dbReference type="EMBL" id="KAG7194303.1"/>
    </source>
</evidence>
<keyword evidence="10" id="KW-0732">Signal</keyword>
<comment type="catalytic activity">
    <reaction evidence="1">
        <text>Hydrolysis of terminal (1-&gt;4)-linked alpha-D-glucose residues successively from non-reducing ends of the chains with release of beta-D-glucose.</text>
        <dbReference type="EC" id="3.2.1.3"/>
    </reaction>
</comment>
<evidence type="ECO:0000259" key="11">
    <source>
        <dbReference type="Pfam" id="PF00723"/>
    </source>
</evidence>
<dbReference type="GeneID" id="66117889"/>
<keyword evidence="4" id="KW-0378">Hydrolase</keyword>
<dbReference type="RefSeq" id="XP_043049850.1">
    <property type="nucleotide sequence ID" value="XM_043195184.1"/>
</dbReference>
<evidence type="ECO:0000256" key="7">
    <source>
        <dbReference type="ARBA" id="ARBA00023326"/>
    </source>
</evidence>
<evidence type="ECO:0000313" key="13">
    <source>
        <dbReference type="Proteomes" id="UP000790833"/>
    </source>
</evidence>
<evidence type="ECO:0000256" key="10">
    <source>
        <dbReference type="SAM" id="SignalP"/>
    </source>
</evidence>
<dbReference type="Proteomes" id="UP000790833">
    <property type="component" value="Unassembled WGS sequence"/>
</dbReference>
<evidence type="ECO:0000256" key="8">
    <source>
        <dbReference type="ARBA" id="ARBA00033442"/>
    </source>
</evidence>
<dbReference type="GO" id="GO:0000272">
    <property type="term" value="P:polysaccharide catabolic process"/>
    <property type="evidence" value="ECO:0007669"/>
    <property type="project" value="UniProtKB-KW"/>
</dbReference>
<dbReference type="Gene3D" id="1.50.10.10">
    <property type="match status" value="1"/>
</dbReference>
<gene>
    <name evidence="12" type="ORF">KQ657_004515</name>
</gene>
<name>A0A9P7VAD2_9ASCO</name>
<organism evidence="12 13">
    <name type="scientific">Scheffersomyces spartinae</name>
    <dbReference type="NCBI Taxonomy" id="45513"/>
    <lineage>
        <taxon>Eukaryota</taxon>
        <taxon>Fungi</taxon>
        <taxon>Dikarya</taxon>
        <taxon>Ascomycota</taxon>
        <taxon>Saccharomycotina</taxon>
        <taxon>Pichiomycetes</taxon>
        <taxon>Debaryomycetaceae</taxon>
        <taxon>Scheffersomyces</taxon>
    </lineage>
</organism>
<keyword evidence="6" id="KW-0326">Glycosidase</keyword>
<dbReference type="Pfam" id="PF00723">
    <property type="entry name" value="Glyco_hydro_15"/>
    <property type="match status" value="1"/>
</dbReference>
<evidence type="ECO:0000256" key="1">
    <source>
        <dbReference type="ARBA" id="ARBA00001863"/>
    </source>
</evidence>
<evidence type="ECO:0000256" key="6">
    <source>
        <dbReference type="ARBA" id="ARBA00023295"/>
    </source>
</evidence>
<protein>
    <recommendedName>
        <fullName evidence="3">glucan 1,4-alpha-glucosidase</fullName>
        <ecNumber evidence="3">3.2.1.3</ecNumber>
    </recommendedName>
    <alternativeName>
        <fullName evidence="9">1,4-alpha-D-glucan glucohydrolase</fullName>
    </alternativeName>
    <alternativeName>
        <fullName evidence="8">Glucan 1,4-alpha-glucosidase</fullName>
    </alternativeName>
</protein>
<sequence>MKLILPLISACTLVLSLSIPTSPYYLAQQKALTIPQWVGKFWNSVFLSEASNEAIMRADFGSWLDQQRNISFQGILNNIGGVSSLLDPKEVYDGVVIASPSKYMPNYFYQWTRDAALTIKSLIDYLDDTRVSSDVAEVQKTVEDYISNNYILQRLDNPSGTFGDDDKSGLGEPKFHPNNTAFEENWGRPQRDGPGLRVTTICAYLELIDKYQVPFIHLKSGKDVYTEIVKPDLVYIIKNWNRNGFDLWEEINAQHFFTSLTQLRALIDGSKLAKKYEPQDSGFIEELKNTFNDVRKYVEWEGGFIKSNVPYVIETPSLLSLGKRSGLNIASLLASLHTHDLASKDYDNIPYDVDHNLVLSTLRLLITDMKFRYPINRKHIGVNNVGVALGRYPEDIYDGYGTSEGNPWFISTATASELILRLIYKLETGRMNIVIDELNSDFFKQFVDYLEAGQTIVYGSLDYLELIDQLIKYSDSFLQIVKDHVDNEGHISEQFNRYHGFMQGATDLTWSYSAVWNALRWREKVFRLLNPSKL</sequence>
<evidence type="ECO:0000256" key="5">
    <source>
        <dbReference type="ARBA" id="ARBA00023277"/>
    </source>
</evidence>
<reference evidence="12" key="1">
    <citation type="submission" date="2021-03" db="EMBL/GenBank/DDBJ databases">
        <authorList>
            <person name="Palmer J.M."/>
        </authorList>
    </citation>
    <scope>NUCLEOTIDE SEQUENCE</scope>
    <source>
        <strain evidence="12">ARV_011</strain>
    </source>
</reference>
<feature type="domain" description="GH15-like" evidence="11">
    <location>
        <begin position="74"/>
        <end position="515"/>
    </location>
</feature>
<feature type="signal peptide" evidence="10">
    <location>
        <begin position="1"/>
        <end position="16"/>
    </location>
</feature>
<dbReference type="InterPro" id="IPR012341">
    <property type="entry name" value="6hp_glycosidase-like_sf"/>
</dbReference>
<dbReference type="AlphaFoldDB" id="A0A9P7VAD2"/>
<evidence type="ECO:0000256" key="4">
    <source>
        <dbReference type="ARBA" id="ARBA00022801"/>
    </source>
</evidence>
<dbReference type="EMBL" id="JAHMUF010000007">
    <property type="protein sequence ID" value="KAG7194303.1"/>
    <property type="molecule type" value="Genomic_DNA"/>
</dbReference>
<proteinExistence type="inferred from homology"/>
<keyword evidence="5" id="KW-0119">Carbohydrate metabolism</keyword>
<dbReference type="PANTHER" id="PTHR31616">
    <property type="entry name" value="TREHALASE"/>
    <property type="match status" value="1"/>
</dbReference>
<feature type="chain" id="PRO_5040467864" description="glucan 1,4-alpha-glucosidase" evidence="10">
    <location>
        <begin position="17"/>
        <end position="534"/>
    </location>
</feature>
<dbReference type="GO" id="GO:0000324">
    <property type="term" value="C:fungal-type vacuole"/>
    <property type="evidence" value="ECO:0007669"/>
    <property type="project" value="TreeGrafter"/>
</dbReference>
<evidence type="ECO:0000256" key="2">
    <source>
        <dbReference type="ARBA" id="ARBA00006188"/>
    </source>
</evidence>
<comment type="caution">
    <text evidence="12">The sequence shown here is derived from an EMBL/GenBank/DDBJ whole genome shotgun (WGS) entry which is preliminary data.</text>
</comment>
<dbReference type="EC" id="3.2.1.3" evidence="3"/>
<accession>A0A9P7VAD2</accession>
<dbReference type="InterPro" id="IPR011613">
    <property type="entry name" value="GH15-like"/>
</dbReference>